<gene>
    <name evidence="2" type="ORF">EI77_03959</name>
</gene>
<protein>
    <submittedName>
        <fullName evidence="2">Uncharacterized protein</fullName>
    </submittedName>
</protein>
<comment type="caution">
    <text evidence="2">The sequence shown here is derived from an EMBL/GenBank/DDBJ whole genome shotgun (WGS) entry which is preliminary data.</text>
</comment>
<keyword evidence="1" id="KW-0812">Transmembrane</keyword>
<feature type="transmembrane region" description="Helical" evidence="1">
    <location>
        <begin position="40"/>
        <end position="59"/>
    </location>
</feature>
<organism evidence="2 3">
    <name type="scientific">Prosthecobacter fusiformis</name>
    <dbReference type="NCBI Taxonomy" id="48464"/>
    <lineage>
        <taxon>Bacteria</taxon>
        <taxon>Pseudomonadati</taxon>
        <taxon>Verrucomicrobiota</taxon>
        <taxon>Verrucomicrobiia</taxon>
        <taxon>Verrucomicrobiales</taxon>
        <taxon>Verrucomicrobiaceae</taxon>
        <taxon>Prosthecobacter</taxon>
    </lineage>
</organism>
<feature type="transmembrane region" description="Helical" evidence="1">
    <location>
        <begin position="66"/>
        <end position="81"/>
    </location>
</feature>
<dbReference type="AlphaFoldDB" id="A0A4R7RLJ7"/>
<feature type="transmembrane region" description="Helical" evidence="1">
    <location>
        <begin position="12"/>
        <end position="34"/>
    </location>
</feature>
<evidence type="ECO:0000313" key="3">
    <source>
        <dbReference type="Proteomes" id="UP000295662"/>
    </source>
</evidence>
<keyword evidence="3" id="KW-1185">Reference proteome</keyword>
<keyword evidence="1" id="KW-1133">Transmembrane helix</keyword>
<evidence type="ECO:0000256" key="1">
    <source>
        <dbReference type="SAM" id="Phobius"/>
    </source>
</evidence>
<dbReference type="EMBL" id="SOCA01000009">
    <property type="protein sequence ID" value="TDU66220.1"/>
    <property type="molecule type" value="Genomic_DNA"/>
</dbReference>
<keyword evidence="1" id="KW-0472">Membrane</keyword>
<proteinExistence type="predicted"/>
<accession>A0A4R7RLJ7</accession>
<evidence type="ECO:0000313" key="2">
    <source>
        <dbReference type="EMBL" id="TDU66220.1"/>
    </source>
</evidence>
<sequence>MISNQQPPRHHGLRFSLRDAGVLIAGAGLAWWLRVRGNEMWWIVPVAVGHFFLFCNVFMVWRRWELLWAASLVLNVLFHVAQGNLGWWPACGWQVPVTLLVIGLQMRSPWYHGVWAERVNPRLRDYLDGRL</sequence>
<reference evidence="2 3" key="1">
    <citation type="submission" date="2019-03" db="EMBL/GenBank/DDBJ databases">
        <title>Genomic Encyclopedia of Archaeal and Bacterial Type Strains, Phase II (KMG-II): from individual species to whole genera.</title>
        <authorList>
            <person name="Goeker M."/>
        </authorList>
    </citation>
    <scope>NUCLEOTIDE SEQUENCE [LARGE SCALE GENOMIC DNA]</scope>
    <source>
        <strain evidence="2 3">ATCC 25309</strain>
    </source>
</reference>
<name>A0A4R7RLJ7_9BACT</name>
<dbReference type="Proteomes" id="UP000295662">
    <property type="component" value="Unassembled WGS sequence"/>
</dbReference>